<organism evidence="1 2">
    <name type="scientific">Chlamydia psittaci 99DC5</name>
    <dbReference type="NCBI Taxonomy" id="1112251"/>
    <lineage>
        <taxon>Bacteria</taxon>
        <taxon>Pseudomonadati</taxon>
        <taxon>Chlamydiota</taxon>
        <taxon>Chlamydiia</taxon>
        <taxon>Chlamydiales</taxon>
        <taxon>Chlamydiaceae</taxon>
        <taxon>Chlamydia/Chlamydophila group</taxon>
        <taxon>Chlamydia</taxon>
    </lineage>
</organism>
<dbReference type="Proteomes" id="UP000014627">
    <property type="component" value="Unassembled WGS sequence"/>
</dbReference>
<comment type="caution">
    <text evidence="1">The sequence shown here is derived from an EMBL/GenBank/DDBJ whole genome shotgun (WGS) entry which is preliminary data.</text>
</comment>
<sequence length="38" mass="4350">MSWDFASRSNKRGSWGYDAIDLQHILVVDPRQGDLMLA</sequence>
<reference evidence="1 2" key="1">
    <citation type="submission" date="2013-04" db="EMBL/GenBank/DDBJ databases">
        <title>Genome sequence of Chlamydia psittaci 99DC5.</title>
        <authorList>
            <person name="Huot-Creasy H."/>
            <person name="McCracken C.L."/>
            <person name="Humphries M."/>
            <person name="Sachse K."/>
            <person name="Laroucau K."/>
            <person name="Bavoil P."/>
            <person name="Myers G.S."/>
        </authorList>
    </citation>
    <scope>NUCLEOTIDE SEQUENCE [LARGE SCALE GENOMIC DNA]</scope>
    <source>
        <strain evidence="1 2">99DC5</strain>
    </source>
</reference>
<evidence type="ECO:0000313" key="1">
    <source>
        <dbReference type="EMBL" id="EPJ27454.1"/>
    </source>
</evidence>
<proteinExistence type="predicted"/>
<protein>
    <submittedName>
        <fullName evidence="1">Uncharacterized protein</fullName>
    </submittedName>
</protein>
<name>A0ABP2X267_CHLPS</name>
<dbReference type="EMBL" id="ATLC01000054">
    <property type="protein sequence ID" value="EPJ27454.1"/>
    <property type="molecule type" value="Genomic_DNA"/>
</dbReference>
<keyword evidence="2" id="KW-1185">Reference proteome</keyword>
<accession>A0ABP2X267</accession>
<evidence type="ECO:0000313" key="2">
    <source>
        <dbReference type="Proteomes" id="UP000014627"/>
    </source>
</evidence>
<gene>
    <name evidence="1" type="ORF">CP99DC5_0875</name>
</gene>